<dbReference type="PANTHER" id="PTHR47689">
    <property type="entry name" value="TETRATRICOPEPTIDE REPEAT (TPR)-LIKE SUPERFAMILY PROTEIN"/>
    <property type="match status" value="1"/>
</dbReference>
<accession>A0A392QIS3</accession>
<proteinExistence type="predicted"/>
<dbReference type="Proteomes" id="UP000265520">
    <property type="component" value="Unassembled WGS sequence"/>
</dbReference>
<dbReference type="PANTHER" id="PTHR47689:SF2">
    <property type="entry name" value="TETRATRICOPEPTIDE REPEAT (TPR)-LIKE SUPERFAMILY PROTEIN"/>
    <property type="match status" value="1"/>
</dbReference>
<organism evidence="1 2">
    <name type="scientific">Trifolium medium</name>
    <dbReference type="NCBI Taxonomy" id="97028"/>
    <lineage>
        <taxon>Eukaryota</taxon>
        <taxon>Viridiplantae</taxon>
        <taxon>Streptophyta</taxon>
        <taxon>Embryophyta</taxon>
        <taxon>Tracheophyta</taxon>
        <taxon>Spermatophyta</taxon>
        <taxon>Magnoliopsida</taxon>
        <taxon>eudicotyledons</taxon>
        <taxon>Gunneridae</taxon>
        <taxon>Pentapetalae</taxon>
        <taxon>rosids</taxon>
        <taxon>fabids</taxon>
        <taxon>Fabales</taxon>
        <taxon>Fabaceae</taxon>
        <taxon>Papilionoideae</taxon>
        <taxon>50 kb inversion clade</taxon>
        <taxon>NPAAA clade</taxon>
        <taxon>Hologalegina</taxon>
        <taxon>IRL clade</taxon>
        <taxon>Trifolieae</taxon>
        <taxon>Trifolium</taxon>
    </lineage>
</organism>
<evidence type="ECO:0000313" key="1">
    <source>
        <dbReference type="EMBL" id="MCI24088.1"/>
    </source>
</evidence>
<keyword evidence="2" id="KW-1185">Reference proteome</keyword>
<reference evidence="1 2" key="1">
    <citation type="journal article" date="2018" name="Front. Plant Sci.">
        <title>Red Clover (Trifolium pratense) and Zigzag Clover (T. medium) - A Picture of Genomic Similarities and Differences.</title>
        <authorList>
            <person name="Dluhosova J."/>
            <person name="Istvanek J."/>
            <person name="Nedelnik J."/>
            <person name="Repkova J."/>
        </authorList>
    </citation>
    <scope>NUCLEOTIDE SEQUENCE [LARGE SCALE GENOMIC DNA]</scope>
    <source>
        <strain evidence="2">cv. 10/8</strain>
        <tissue evidence="1">Leaf</tissue>
    </source>
</reference>
<sequence>VLYLQGKERDAETIIKESISMLETGGEGESFVCIRRLRFLSQVIF</sequence>
<feature type="non-terminal residue" evidence="1">
    <location>
        <position position="1"/>
    </location>
</feature>
<name>A0A392QIS3_9FABA</name>
<evidence type="ECO:0000313" key="2">
    <source>
        <dbReference type="Proteomes" id="UP000265520"/>
    </source>
</evidence>
<dbReference type="EMBL" id="LXQA010139490">
    <property type="protein sequence ID" value="MCI24088.1"/>
    <property type="molecule type" value="Genomic_DNA"/>
</dbReference>
<comment type="caution">
    <text evidence="1">The sequence shown here is derived from an EMBL/GenBank/DDBJ whole genome shotgun (WGS) entry which is preliminary data.</text>
</comment>
<dbReference type="AlphaFoldDB" id="A0A392QIS3"/>
<protein>
    <submittedName>
        <fullName evidence="1">Kinesin light chain 3-like</fullName>
    </submittedName>
</protein>